<organism evidence="2 3">
    <name type="scientific">Desulfonema magnum</name>
    <dbReference type="NCBI Taxonomy" id="45655"/>
    <lineage>
        <taxon>Bacteria</taxon>
        <taxon>Pseudomonadati</taxon>
        <taxon>Thermodesulfobacteriota</taxon>
        <taxon>Desulfobacteria</taxon>
        <taxon>Desulfobacterales</taxon>
        <taxon>Desulfococcaceae</taxon>
        <taxon>Desulfonema</taxon>
    </lineage>
</organism>
<evidence type="ECO:0000313" key="3">
    <source>
        <dbReference type="Proteomes" id="UP000663722"/>
    </source>
</evidence>
<proteinExistence type="predicted"/>
<dbReference type="KEGG" id="dmm:dnm_085370"/>
<dbReference type="Pfam" id="PF08241">
    <property type="entry name" value="Methyltransf_11"/>
    <property type="match status" value="1"/>
</dbReference>
<dbReference type="SUPFAM" id="SSF53335">
    <property type="entry name" value="S-adenosyl-L-methionine-dependent methyltransferases"/>
    <property type="match status" value="1"/>
</dbReference>
<dbReference type="GO" id="GO:0008757">
    <property type="term" value="F:S-adenosylmethionine-dependent methyltransferase activity"/>
    <property type="evidence" value="ECO:0007669"/>
    <property type="project" value="InterPro"/>
</dbReference>
<keyword evidence="2" id="KW-0489">Methyltransferase</keyword>
<dbReference type="CDD" id="cd02440">
    <property type="entry name" value="AdoMet_MTases"/>
    <property type="match status" value="1"/>
</dbReference>
<dbReference type="AlphaFoldDB" id="A0A975GSZ3"/>
<feature type="domain" description="Methyltransferase type 11" evidence="1">
    <location>
        <begin position="46"/>
        <end position="132"/>
    </location>
</feature>
<dbReference type="EMBL" id="CP061800">
    <property type="protein sequence ID" value="QTA92457.1"/>
    <property type="molecule type" value="Genomic_DNA"/>
</dbReference>
<gene>
    <name evidence="2" type="ORF">dnm_085370</name>
</gene>
<name>A0A975GSZ3_9BACT</name>
<dbReference type="Gene3D" id="3.40.50.150">
    <property type="entry name" value="Vaccinia Virus protein VP39"/>
    <property type="match status" value="1"/>
</dbReference>
<accession>A0A975GSZ3</accession>
<dbReference type="Proteomes" id="UP000663722">
    <property type="component" value="Chromosome"/>
</dbReference>
<sequence length="259" mass="29402">MGYIFNYNDAIAYEQWCNEAKNKRATELENRLMLNMLEPVQGSRVLDIGCGTGASLFPFIEKGLLTTGLDPSPDMIDIALKNLGHRADLYRGFAEDLPFDDNFFNQACLVKSLEFVEDPKKAIEEACRVAKDKIFIGVLNRYSIRGTRLRVRRIFTKSLYDHARFFSIWELEEIIRELLGNVPISWRTVCQFSAPTGRISHTIEHSNLVQKCPFGAFTGMTVTLIPRFRTRLLELLRHPASEGGAVAGLARAKELKIEN</sequence>
<evidence type="ECO:0000313" key="2">
    <source>
        <dbReference type="EMBL" id="QTA92457.1"/>
    </source>
</evidence>
<dbReference type="InterPro" id="IPR029063">
    <property type="entry name" value="SAM-dependent_MTases_sf"/>
</dbReference>
<keyword evidence="3" id="KW-1185">Reference proteome</keyword>
<dbReference type="InterPro" id="IPR013216">
    <property type="entry name" value="Methyltransf_11"/>
</dbReference>
<dbReference type="GO" id="GO:0032259">
    <property type="term" value="P:methylation"/>
    <property type="evidence" value="ECO:0007669"/>
    <property type="project" value="UniProtKB-KW"/>
</dbReference>
<keyword evidence="2" id="KW-0808">Transferase</keyword>
<protein>
    <submittedName>
        <fullName evidence="2">Methyltransferase domain-containing protein</fullName>
    </submittedName>
</protein>
<dbReference type="PANTHER" id="PTHR43591">
    <property type="entry name" value="METHYLTRANSFERASE"/>
    <property type="match status" value="1"/>
</dbReference>
<reference evidence="2" key="1">
    <citation type="journal article" date="2021" name="Microb. Physiol.">
        <title>Proteogenomic Insights into the Physiology of Marine, Sulfate-Reducing, Filamentous Desulfonema limicola and Desulfonema magnum.</title>
        <authorList>
            <person name="Schnaars V."/>
            <person name="Wohlbrand L."/>
            <person name="Scheve S."/>
            <person name="Hinrichs C."/>
            <person name="Reinhardt R."/>
            <person name="Rabus R."/>
        </authorList>
    </citation>
    <scope>NUCLEOTIDE SEQUENCE</scope>
    <source>
        <strain evidence="2">4be13</strain>
    </source>
</reference>
<dbReference type="RefSeq" id="WP_207679814.1">
    <property type="nucleotide sequence ID" value="NZ_CP061800.1"/>
</dbReference>
<evidence type="ECO:0000259" key="1">
    <source>
        <dbReference type="Pfam" id="PF08241"/>
    </source>
</evidence>